<name>A0A372LN47_9BACI</name>
<dbReference type="AlphaFoldDB" id="A0A372LN47"/>
<proteinExistence type="predicted"/>
<keyword evidence="2" id="KW-1185">Reference proteome</keyword>
<reference evidence="1 2" key="1">
    <citation type="submission" date="2018-08" db="EMBL/GenBank/DDBJ databases">
        <title>Bacillus chawlae sp. nov., Bacillus glennii sp. nov., and Bacillus saganii sp. nov. Isolated from the Vehicle Assembly Building at Kennedy Space Center where the Viking Spacecraft were Assembled.</title>
        <authorList>
            <person name="Seuylemezian A."/>
            <person name="Vaishampayan P."/>
        </authorList>
    </citation>
    <scope>NUCLEOTIDE SEQUENCE [LARGE SCALE GENOMIC DNA]</scope>
    <source>
        <strain evidence="1 2">V47-23a</strain>
    </source>
</reference>
<sequence>MNQDKMMEFMTIAMKYFPEAKAKMDEAGIEFSMEMMQPFLELFQKVMTEAYELGKEDALKENE</sequence>
<dbReference type="OrthoDB" id="2887077at2"/>
<dbReference type="Pfam" id="PF10815">
    <property type="entry name" value="ComZ"/>
    <property type="match status" value="1"/>
</dbReference>
<evidence type="ECO:0000313" key="1">
    <source>
        <dbReference type="EMBL" id="RFU68034.1"/>
    </source>
</evidence>
<dbReference type="RefSeq" id="WP_117327202.1">
    <property type="nucleotide sequence ID" value="NZ_QVTE01000036.1"/>
</dbReference>
<dbReference type="EMBL" id="QVTE01000036">
    <property type="protein sequence ID" value="RFU68034.1"/>
    <property type="molecule type" value="Genomic_DNA"/>
</dbReference>
<gene>
    <name evidence="1" type="ORF">D0469_13150</name>
</gene>
<dbReference type="InterPro" id="IPR024558">
    <property type="entry name" value="ComZ"/>
</dbReference>
<comment type="caution">
    <text evidence="1">The sequence shown here is derived from an EMBL/GenBank/DDBJ whole genome shotgun (WGS) entry which is preliminary data.</text>
</comment>
<protein>
    <submittedName>
        <fullName evidence="1">Competence protein ComG</fullName>
    </submittedName>
</protein>
<dbReference type="Proteomes" id="UP000264541">
    <property type="component" value="Unassembled WGS sequence"/>
</dbReference>
<evidence type="ECO:0000313" key="2">
    <source>
        <dbReference type="Proteomes" id="UP000264541"/>
    </source>
</evidence>
<organism evidence="1 2">
    <name type="scientific">Peribacillus saganii</name>
    <dbReference type="NCBI Taxonomy" id="2303992"/>
    <lineage>
        <taxon>Bacteria</taxon>
        <taxon>Bacillati</taxon>
        <taxon>Bacillota</taxon>
        <taxon>Bacilli</taxon>
        <taxon>Bacillales</taxon>
        <taxon>Bacillaceae</taxon>
        <taxon>Peribacillus</taxon>
    </lineage>
</organism>
<accession>A0A372LN47</accession>